<dbReference type="Pfam" id="PF02600">
    <property type="entry name" value="DsbB"/>
    <property type="match status" value="1"/>
</dbReference>
<dbReference type="HAMAP" id="MF_00287">
    <property type="entry name" value="BdbC"/>
    <property type="match status" value="1"/>
</dbReference>
<evidence type="ECO:0000256" key="6">
    <source>
        <dbReference type="ARBA" id="ARBA00022989"/>
    </source>
</evidence>
<keyword evidence="10 12" id="KW-0143">Chaperone</keyword>
<dbReference type="GO" id="GO:0005886">
    <property type="term" value="C:plasma membrane"/>
    <property type="evidence" value="ECO:0007669"/>
    <property type="project" value="UniProtKB-SubCell"/>
</dbReference>
<dbReference type="SUPFAM" id="SSF158442">
    <property type="entry name" value="DsbB-like"/>
    <property type="match status" value="1"/>
</dbReference>
<dbReference type="GO" id="GO:0006457">
    <property type="term" value="P:protein folding"/>
    <property type="evidence" value="ECO:0007669"/>
    <property type="project" value="InterPro"/>
</dbReference>
<evidence type="ECO:0000256" key="9">
    <source>
        <dbReference type="ARBA" id="ARBA00023157"/>
    </source>
</evidence>
<feature type="transmembrane region" description="Helical" evidence="13">
    <location>
        <begin position="40"/>
        <end position="58"/>
    </location>
</feature>
<evidence type="ECO:0000256" key="4">
    <source>
        <dbReference type="ARBA" id="ARBA00022692"/>
    </source>
</evidence>
<evidence type="ECO:0000256" key="3">
    <source>
        <dbReference type="ARBA" id="ARBA00022448"/>
    </source>
</evidence>
<keyword evidence="7 12" id="KW-0560">Oxidoreductase</keyword>
<evidence type="ECO:0000256" key="13">
    <source>
        <dbReference type="SAM" id="Phobius"/>
    </source>
</evidence>
<gene>
    <name evidence="12" type="primary">bdbC</name>
    <name evidence="14" type="ORF">HIR78_12935</name>
</gene>
<dbReference type="EMBL" id="CP052842">
    <property type="protein sequence ID" value="QJP88871.1"/>
    <property type="molecule type" value="Genomic_DNA"/>
</dbReference>
<feature type="transmembrane region" description="Helical" evidence="13">
    <location>
        <begin position="9"/>
        <end position="28"/>
    </location>
</feature>
<reference evidence="14" key="1">
    <citation type="submission" date="2020-04" db="EMBL/GenBank/DDBJ databases">
        <title>Phage recombination drives evolution of spore-forming Bacilli.</title>
        <authorList>
            <person name="Dragos A."/>
            <person name="Kovacs A.T."/>
        </authorList>
    </citation>
    <scope>NUCLEOTIDE SEQUENCE</scope>
    <source>
        <strain evidence="14">168</strain>
    </source>
</reference>
<comment type="caution">
    <text evidence="12">Lacks conserved residue(s) required for the propagation of feature annotation.</text>
</comment>
<evidence type="ECO:0000256" key="12">
    <source>
        <dbReference type="HAMAP-Rule" id="MF_00287"/>
    </source>
</evidence>
<evidence type="ECO:0000256" key="8">
    <source>
        <dbReference type="ARBA" id="ARBA00023136"/>
    </source>
</evidence>
<keyword evidence="6 12" id="KW-1133">Transmembrane helix</keyword>
<dbReference type="Gene3D" id="1.20.1550.10">
    <property type="entry name" value="DsbB-like"/>
    <property type="match status" value="1"/>
</dbReference>
<comment type="function">
    <text evidence="12">Required for disulfide bond formation in some proteins.</text>
</comment>
<dbReference type="PANTHER" id="PTHR43469">
    <property type="entry name" value="DISULFIDE FORMATION PROTEIN-RELATED"/>
    <property type="match status" value="1"/>
</dbReference>
<evidence type="ECO:0000256" key="5">
    <source>
        <dbReference type="ARBA" id="ARBA00022982"/>
    </source>
</evidence>
<name>A0A6M3ZD22_BACSU</name>
<protein>
    <recommendedName>
        <fullName evidence="12">Probable disulfide formation protein</fullName>
    </recommendedName>
    <alternativeName>
        <fullName evidence="12">Disulfide oxidoreductase</fullName>
    </alternativeName>
    <alternativeName>
        <fullName evidence="12">Thiol-disulfide oxidoreductase</fullName>
    </alternativeName>
</protein>
<feature type="transmembrane region" description="Helical" evidence="13">
    <location>
        <begin position="109"/>
        <end position="135"/>
    </location>
</feature>
<sequence length="148" mass="17139">MNTRYVKSFFLLLFFLSFFGTMASLFYSEIMHFKPCVLCWYQRIFLYPIPIILLIGLLKKDLNSIFYVVFLSSIGLIIAFYHYIIQLTQSKSVVCEIGTNSCAKIEVEYLGFITLPLMSSVCFALIFGIGLKLIIKSKKLKQNQHVYN</sequence>
<dbReference type="KEGG" id="bsu:BSU21440"/>
<dbReference type="PANTHER" id="PTHR43469:SF1">
    <property type="entry name" value="SPBETA PROPHAGE-DERIVED DISULFIDE BOND FORMATION PROTEIN B"/>
    <property type="match status" value="1"/>
</dbReference>
<keyword evidence="4 12" id="KW-0812">Transmembrane</keyword>
<dbReference type="InterPro" id="IPR023380">
    <property type="entry name" value="DsbB-like_sf"/>
</dbReference>
<feature type="disulfide bond" description="Redox-active" evidence="12">
    <location>
        <begin position="36"/>
        <end position="39"/>
    </location>
</feature>
<keyword evidence="5 12" id="KW-0249">Electron transport</keyword>
<dbReference type="PIRSF" id="PIRSF036659">
    <property type="entry name" value="BdbC"/>
    <property type="match status" value="1"/>
</dbReference>
<comment type="subcellular location">
    <subcellularLocation>
        <location evidence="12">Cell membrane</location>
        <topology evidence="12">Multi-pass membrane protein</topology>
    </subcellularLocation>
    <subcellularLocation>
        <location evidence="1">Membrane</location>
        <topology evidence="1">Multi-pass membrane protein</topology>
    </subcellularLocation>
</comment>
<keyword evidence="8 12" id="KW-0472">Membrane</keyword>
<dbReference type="AlphaFoldDB" id="A0A6M3ZD22"/>
<keyword evidence="9 12" id="KW-1015">Disulfide bond</keyword>
<evidence type="ECO:0000256" key="10">
    <source>
        <dbReference type="ARBA" id="ARBA00023186"/>
    </source>
</evidence>
<evidence type="ECO:0000313" key="14">
    <source>
        <dbReference type="EMBL" id="QJP88871.1"/>
    </source>
</evidence>
<feature type="transmembrane region" description="Helical" evidence="13">
    <location>
        <begin position="65"/>
        <end position="84"/>
    </location>
</feature>
<dbReference type="InterPro" id="IPR003752">
    <property type="entry name" value="DiS_bond_form_DsbB/BdbC"/>
</dbReference>
<comment type="similarity">
    <text evidence="2 12">Belongs to the DsbB family. BdbC subfamily.</text>
</comment>
<evidence type="ECO:0000256" key="11">
    <source>
        <dbReference type="ARBA" id="ARBA00023284"/>
    </source>
</evidence>
<dbReference type="OrthoDB" id="158402at2"/>
<proteinExistence type="inferred from homology"/>
<evidence type="ECO:0000256" key="7">
    <source>
        <dbReference type="ARBA" id="ARBA00023002"/>
    </source>
</evidence>
<dbReference type="InterPro" id="IPR012187">
    <property type="entry name" value="Disulphide_bond_form_BdbC"/>
</dbReference>
<keyword evidence="12" id="KW-1003">Cell membrane</keyword>
<evidence type="ECO:0000256" key="1">
    <source>
        <dbReference type="ARBA" id="ARBA00004141"/>
    </source>
</evidence>
<keyword evidence="3 12" id="KW-0813">Transport</keyword>
<dbReference type="GO" id="GO:0015035">
    <property type="term" value="F:protein-disulfide reductase activity"/>
    <property type="evidence" value="ECO:0007669"/>
    <property type="project" value="UniProtKB-UniRule"/>
</dbReference>
<evidence type="ECO:0000256" key="2">
    <source>
        <dbReference type="ARBA" id="ARBA00007602"/>
    </source>
</evidence>
<accession>A0A6M3ZD22</accession>
<keyword evidence="11 12" id="KW-0676">Redox-active center</keyword>
<dbReference type="RefSeq" id="WP_009967541.1">
    <property type="nucleotide sequence ID" value="NC_000964.3"/>
</dbReference>
<organism evidence="14">
    <name type="scientific">Bacillus subtilis (strain 168)</name>
    <dbReference type="NCBI Taxonomy" id="224308"/>
    <lineage>
        <taxon>Bacteria</taxon>
        <taxon>Bacillati</taxon>
        <taxon>Bacillota</taxon>
        <taxon>Bacilli</taxon>
        <taxon>Bacillales</taxon>
        <taxon>Bacillaceae</taxon>
        <taxon>Bacillus</taxon>
    </lineage>
</organism>